<dbReference type="GO" id="GO:0000978">
    <property type="term" value="F:RNA polymerase II cis-regulatory region sequence-specific DNA binding"/>
    <property type="evidence" value="ECO:0007669"/>
    <property type="project" value="TreeGrafter"/>
</dbReference>
<feature type="compositionally biased region" description="Basic and acidic residues" evidence="5">
    <location>
        <begin position="314"/>
        <end position="344"/>
    </location>
</feature>
<organism evidence="7 8">
    <name type="scientific">Trichuris suis</name>
    <name type="common">pig whipworm</name>
    <dbReference type="NCBI Taxonomy" id="68888"/>
    <lineage>
        <taxon>Eukaryota</taxon>
        <taxon>Metazoa</taxon>
        <taxon>Ecdysozoa</taxon>
        <taxon>Nematoda</taxon>
        <taxon>Enoplea</taxon>
        <taxon>Dorylaimia</taxon>
        <taxon>Trichinellida</taxon>
        <taxon>Trichuridae</taxon>
        <taxon>Trichuris</taxon>
    </lineage>
</organism>
<feature type="domain" description="Runt" evidence="6">
    <location>
        <begin position="1"/>
        <end position="34"/>
    </location>
</feature>
<feature type="compositionally biased region" description="Low complexity" evidence="5">
    <location>
        <begin position="63"/>
        <end position="72"/>
    </location>
</feature>
<dbReference type="InterPro" id="IPR012346">
    <property type="entry name" value="p53/RUNT-type_TF_DNA-bd_sf"/>
</dbReference>
<sequence length="344" mass="36798">MFTLTIIVHTWPPQVTTYDKAIKITVDGPRGSRKPKESSASSVAAPVVAPNSSANVAKRKCSSESASPSGDSPTPGIGFHSVGKVLKPSIPNADIGSSFERRPSRPLQLDFIGHHGVLTSRSGYGTEVHQNPLLNPLLAYRLHSILPQQQQQVRGSTVTGMPNLLGNSADMITALNRAFYPSVYGSSLFPYGLAGFARLPQLTTRLMGSEYNTDILGVLRDLSFTGLSMPLFSHPLRHSFIPTMPIGTTDRSNQSSLLPQAGAFGSFGTVGGGLTAGHGGGSLASVLEEYQHMHRRNDSSSTTMDNAHPIFQQDLHHSSAIDRRDGEEPEKSSRDEKKAAGGQS</sequence>
<dbReference type="Pfam" id="PF00853">
    <property type="entry name" value="Runt"/>
    <property type="match status" value="1"/>
</dbReference>
<dbReference type="AlphaFoldDB" id="A0A085M3L8"/>
<evidence type="ECO:0000256" key="4">
    <source>
        <dbReference type="ARBA" id="ARBA00023242"/>
    </source>
</evidence>
<gene>
    <name evidence="7" type="ORF">M513_07341</name>
</gene>
<dbReference type="InterPro" id="IPR013524">
    <property type="entry name" value="Runt_dom"/>
</dbReference>
<keyword evidence="8" id="KW-1185">Reference proteome</keyword>
<dbReference type="SUPFAM" id="SSF49417">
    <property type="entry name" value="p53-like transcription factors"/>
    <property type="match status" value="1"/>
</dbReference>
<feature type="compositionally biased region" description="Low complexity" evidence="5">
    <location>
        <begin position="38"/>
        <end position="56"/>
    </location>
</feature>
<dbReference type="GO" id="GO:0000981">
    <property type="term" value="F:DNA-binding transcription factor activity, RNA polymerase II-specific"/>
    <property type="evidence" value="ECO:0007669"/>
    <property type="project" value="TreeGrafter"/>
</dbReference>
<proteinExistence type="predicted"/>
<evidence type="ECO:0000256" key="1">
    <source>
        <dbReference type="ARBA" id="ARBA00004123"/>
    </source>
</evidence>
<dbReference type="GO" id="GO:0005524">
    <property type="term" value="F:ATP binding"/>
    <property type="evidence" value="ECO:0007669"/>
    <property type="project" value="InterPro"/>
</dbReference>
<dbReference type="PROSITE" id="PS51062">
    <property type="entry name" value="RUNT"/>
    <property type="match status" value="1"/>
</dbReference>
<dbReference type="Gene3D" id="2.60.40.720">
    <property type="match status" value="1"/>
</dbReference>
<feature type="region of interest" description="Disordered" evidence="5">
    <location>
        <begin position="27"/>
        <end position="83"/>
    </location>
</feature>
<accession>A0A085M3L8</accession>
<evidence type="ECO:0000256" key="2">
    <source>
        <dbReference type="ARBA" id="ARBA00023015"/>
    </source>
</evidence>
<feature type="region of interest" description="Disordered" evidence="5">
    <location>
        <begin position="312"/>
        <end position="344"/>
    </location>
</feature>
<reference evidence="7 8" key="1">
    <citation type="journal article" date="2014" name="Nat. Genet.">
        <title>Genome and transcriptome of the porcine whipworm Trichuris suis.</title>
        <authorList>
            <person name="Jex A.R."/>
            <person name="Nejsum P."/>
            <person name="Schwarz E.M."/>
            <person name="Hu L."/>
            <person name="Young N.D."/>
            <person name="Hall R.S."/>
            <person name="Korhonen P.K."/>
            <person name="Liao S."/>
            <person name="Thamsborg S."/>
            <person name="Xia J."/>
            <person name="Xu P."/>
            <person name="Wang S."/>
            <person name="Scheerlinck J.P."/>
            <person name="Hofmann A."/>
            <person name="Sternberg P.W."/>
            <person name="Wang J."/>
            <person name="Gasser R.B."/>
        </authorList>
    </citation>
    <scope>NUCLEOTIDE SEQUENCE [LARGE SCALE GENOMIC DNA]</scope>
    <source>
        <strain evidence="7">DCEP-RM93M</strain>
    </source>
</reference>
<protein>
    <recommendedName>
        <fullName evidence="6">Runt domain-containing protein</fullName>
    </recommendedName>
</protein>
<evidence type="ECO:0000256" key="5">
    <source>
        <dbReference type="SAM" id="MobiDB-lite"/>
    </source>
</evidence>
<evidence type="ECO:0000313" key="7">
    <source>
        <dbReference type="EMBL" id="KFD51814.1"/>
    </source>
</evidence>
<evidence type="ECO:0000259" key="6">
    <source>
        <dbReference type="PROSITE" id="PS51062"/>
    </source>
</evidence>
<name>A0A085M3L8_9BILA</name>
<dbReference type="InterPro" id="IPR000040">
    <property type="entry name" value="AML1_Runt"/>
</dbReference>
<dbReference type="InterPro" id="IPR008967">
    <property type="entry name" value="p53-like_TF_DNA-bd_sf"/>
</dbReference>
<evidence type="ECO:0000256" key="3">
    <source>
        <dbReference type="ARBA" id="ARBA00023163"/>
    </source>
</evidence>
<keyword evidence="2" id="KW-0805">Transcription regulation</keyword>
<dbReference type="Proteomes" id="UP000030764">
    <property type="component" value="Unassembled WGS sequence"/>
</dbReference>
<dbReference type="GO" id="GO:0005634">
    <property type="term" value="C:nucleus"/>
    <property type="evidence" value="ECO:0007669"/>
    <property type="project" value="UniProtKB-SubCell"/>
</dbReference>
<keyword evidence="4" id="KW-0539">Nucleus</keyword>
<comment type="subcellular location">
    <subcellularLocation>
        <location evidence="1">Nucleus</location>
    </subcellularLocation>
</comment>
<evidence type="ECO:0000313" key="8">
    <source>
        <dbReference type="Proteomes" id="UP000030764"/>
    </source>
</evidence>
<keyword evidence="3" id="KW-0804">Transcription</keyword>
<dbReference type="PANTHER" id="PTHR11950">
    <property type="entry name" value="RUNT RELATED"/>
    <property type="match status" value="1"/>
</dbReference>
<dbReference type="EMBL" id="KL363235">
    <property type="protein sequence ID" value="KFD51814.1"/>
    <property type="molecule type" value="Genomic_DNA"/>
</dbReference>
<dbReference type="PANTHER" id="PTHR11950:SF31">
    <property type="entry name" value="SEGMENTATION PROTEIN RUNT"/>
    <property type="match status" value="1"/>
</dbReference>